<reference evidence="1" key="1">
    <citation type="submission" date="2018-11" db="EMBL/GenBank/DDBJ databases">
        <authorList>
            <person name="Grassa J C."/>
        </authorList>
    </citation>
    <scope>NUCLEOTIDE SEQUENCE [LARGE SCALE GENOMIC DNA]</scope>
</reference>
<dbReference type="EnsemblPlants" id="evm.model.04.270">
    <property type="protein sequence ID" value="cds.evm.model.04.270"/>
    <property type="gene ID" value="evm.TU.04.270"/>
</dbReference>
<sequence>MSFCSLFIPFRPSPFGFLMILYSKEVHLLSKQWADICLEDEEEHEVLLGDDCEGEEELSFDNRCCLVGQLLSGKVFDFQIFQNIIDIYGSLAKVFLSRFLSRIDIQRVIDGSTWTYDRKQLLIERLKPGENPRLVTMNTLDVWVQVHELQSGFKTEWAIREVARYIGE</sequence>
<evidence type="ECO:0008006" key="3">
    <source>
        <dbReference type="Google" id="ProtNLM"/>
    </source>
</evidence>
<proteinExistence type="predicted"/>
<dbReference type="EMBL" id="UZAU01000358">
    <property type="status" value="NOT_ANNOTATED_CDS"/>
    <property type="molecule type" value="Genomic_DNA"/>
</dbReference>
<organism evidence="1 2">
    <name type="scientific">Cannabis sativa</name>
    <name type="common">Hemp</name>
    <name type="synonym">Marijuana</name>
    <dbReference type="NCBI Taxonomy" id="3483"/>
    <lineage>
        <taxon>Eukaryota</taxon>
        <taxon>Viridiplantae</taxon>
        <taxon>Streptophyta</taxon>
        <taxon>Embryophyta</taxon>
        <taxon>Tracheophyta</taxon>
        <taxon>Spermatophyta</taxon>
        <taxon>Magnoliopsida</taxon>
        <taxon>eudicotyledons</taxon>
        <taxon>Gunneridae</taxon>
        <taxon>Pentapetalae</taxon>
        <taxon>rosids</taxon>
        <taxon>fabids</taxon>
        <taxon>Rosales</taxon>
        <taxon>Cannabaceae</taxon>
        <taxon>Cannabis</taxon>
    </lineage>
</organism>
<evidence type="ECO:0000313" key="2">
    <source>
        <dbReference type="Proteomes" id="UP000596661"/>
    </source>
</evidence>
<accession>A0A803PGW6</accession>
<dbReference type="AlphaFoldDB" id="A0A803PGW6"/>
<reference evidence="1" key="2">
    <citation type="submission" date="2021-03" db="UniProtKB">
        <authorList>
            <consortium name="EnsemblPlants"/>
        </authorList>
    </citation>
    <scope>IDENTIFICATION</scope>
</reference>
<dbReference type="Gramene" id="evm.model.04.270">
    <property type="protein sequence ID" value="cds.evm.model.04.270"/>
    <property type="gene ID" value="evm.TU.04.270"/>
</dbReference>
<dbReference type="Proteomes" id="UP000596661">
    <property type="component" value="Chromosome 4"/>
</dbReference>
<evidence type="ECO:0000313" key="1">
    <source>
        <dbReference type="EnsemblPlants" id="cds.evm.model.04.270"/>
    </source>
</evidence>
<protein>
    <recommendedName>
        <fullName evidence="3">DUF4283 domain-containing protein</fullName>
    </recommendedName>
</protein>
<keyword evidence="2" id="KW-1185">Reference proteome</keyword>
<name>A0A803PGW6_CANSA</name>